<dbReference type="AlphaFoldDB" id="A0A1U7LSX3"/>
<dbReference type="InterPro" id="IPR036322">
    <property type="entry name" value="WD40_repeat_dom_sf"/>
</dbReference>
<feature type="repeat" description="WD" evidence="6">
    <location>
        <begin position="100"/>
        <end position="142"/>
    </location>
</feature>
<dbReference type="Pfam" id="PF00400">
    <property type="entry name" value="WD40"/>
    <property type="match status" value="2"/>
</dbReference>
<keyword evidence="4" id="KW-0805">Transcription regulation</keyword>
<dbReference type="InterPro" id="IPR001680">
    <property type="entry name" value="WD40_rpt"/>
</dbReference>
<dbReference type="InterPro" id="IPR015943">
    <property type="entry name" value="WD40/YVTN_repeat-like_dom_sf"/>
</dbReference>
<keyword evidence="5" id="KW-0804">Transcription</keyword>
<evidence type="ECO:0000313" key="8">
    <source>
        <dbReference type="Proteomes" id="UP000186594"/>
    </source>
</evidence>
<keyword evidence="3" id="KW-0677">Repeat</keyword>
<dbReference type="PROSITE" id="PS50082">
    <property type="entry name" value="WD_REPEATS_2"/>
    <property type="match status" value="2"/>
</dbReference>
<organism evidence="7 8">
    <name type="scientific">Neolecta irregularis (strain DAH-3)</name>
    <dbReference type="NCBI Taxonomy" id="1198029"/>
    <lineage>
        <taxon>Eukaryota</taxon>
        <taxon>Fungi</taxon>
        <taxon>Dikarya</taxon>
        <taxon>Ascomycota</taxon>
        <taxon>Taphrinomycotina</taxon>
        <taxon>Neolectales</taxon>
        <taxon>Neolectaceae</taxon>
        <taxon>Neolecta</taxon>
    </lineage>
</organism>
<dbReference type="PROSITE" id="PS00678">
    <property type="entry name" value="WD_REPEATS_1"/>
    <property type="match status" value="1"/>
</dbReference>
<protein>
    <submittedName>
        <fullName evidence="7">Polycomb protein EED</fullName>
    </submittedName>
</protein>
<evidence type="ECO:0000256" key="5">
    <source>
        <dbReference type="ARBA" id="ARBA00023163"/>
    </source>
</evidence>
<evidence type="ECO:0000256" key="2">
    <source>
        <dbReference type="ARBA" id="ARBA00022574"/>
    </source>
</evidence>
<keyword evidence="2 6" id="KW-0853">WD repeat</keyword>
<dbReference type="EMBL" id="LXFE01000343">
    <property type="protein sequence ID" value="OLL25642.1"/>
    <property type="molecule type" value="Genomic_DNA"/>
</dbReference>
<proteinExistence type="inferred from homology"/>
<dbReference type="Gene3D" id="2.130.10.10">
    <property type="entry name" value="YVTN repeat-like/Quinoprotein amine dehydrogenase"/>
    <property type="match status" value="1"/>
</dbReference>
<dbReference type="SUPFAM" id="SSF50978">
    <property type="entry name" value="WD40 repeat-like"/>
    <property type="match status" value="1"/>
</dbReference>
<name>A0A1U7LSX3_NEOID</name>
<evidence type="ECO:0000256" key="3">
    <source>
        <dbReference type="ARBA" id="ARBA00022737"/>
    </source>
</evidence>
<dbReference type="Proteomes" id="UP000186594">
    <property type="component" value="Unassembled WGS sequence"/>
</dbReference>
<evidence type="ECO:0000256" key="6">
    <source>
        <dbReference type="PROSITE-ProRule" id="PRU00221"/>
    </source>
</evidence>
<dbReference type="InterPro" id="IPR019775">
    <property type="entry name" value="WD40_repeat_CS"/>
</dbReference>
<sequence length="345" mass="38356">MPPHLEIIFTSSQVESFFDIAFVPRDNIFAVVGGRTVLLFEPFERSVDMLGSFFDSANAAEEYYCCCWTWIDDVYVLCVAGKDGIIKVLDVNNMTLLKTLTGHGFAILDLSTHPVNSNIIASASEDNSVRLWDIQSGETVSIFGGDGGHKEQVICCTFHPSGEYLASGGMDNTLKIWKIPENFHKLQISHPIFSSREMHTDFIDSIQFYGDLIIAKAASQCRIIIWQIIGFPLSTKAVVNITIKSSSVERIATLDLPNSQNWYIRHSISSDGRLICGNGAGSIFSWTLEDLRIQRPVEPIKANWSGQIPGYMGTIRKVESSKDAQYLIGCGEGGKIVVWRMINDK</sequence>
<accession>A0A1U7LSX3</accession>
<dbReference type="OMA" id="RDVHRNY"/>
<dbReference type="SMART" id="SM00320">
    <property type="entry name" value="WD40"/>
    <property type="match status" value="6"/>
</dbReference>
<keyword evidence="8" id="KW-1185">Reference proteome</keyword>
<evidence type="ECO:0000313" key="7">
    <source>
        <dbReference type="EMBL" id="OLL25642.1"/>
    </source>
</evidence>
<comment type="similarity">
    <text evidence="1">Belongs to the WD repeat ESC family.</text>
</comment>
<feature type="repeat" description="WD" evidence="6">
    <location>
        <begin position="146"/>
        <end position="179"/>
    </location>
</feature>
<dbReference type="InterPro" id="IPR020472">
    <property type="entry name" value="WD40_PAC1"/>
</dbReference>
<dbReference type="STRING" id="1198029.A0A1U7LSX3"/>
<reference evidence="7 8" key="1">
    <citation type="submission" date="2016-04" db="EMBL/GenBank/DDBJ databases">
        <title>Evolutionary innovation and constraint leading to complex multicellularity in the Ascomycota.</title>
        <authorList>
            <person name="Cisse O."/>
            <person name="Nguyen A."/>
            <person name="Hewitt D.A."/>
            <person name="Jedd G."/>
            <person name="Stajich J.E."/>
        </authorList>
    </citation>
    <scope>NUCLEOTIDE SEQUENCE [LARGE SCALE GENOMIC DNA]</scope>
    <source>
        <strain evidence="7 8">DAH-3</strain>
    </source>
</reference>
<gene>
    <name evidence="7" type="ORF">NEOLI_001624</name>
</gene>
<evidence type="ECO:0000256" key="4">
    <source>
        <dbReference type="ARBA" id="ARBA00023015"/>
    </source>
</evidence>
<dbReference type="PANTHER" id="PTHR10253">
    <property type="entry name" value="POLYCOMB PROTEIN"/>
    <property type="match status" value="1"/>
</dbReference>
<dbReference type="OrthoDB" id="7318948at2759"/>
<dbReference type="InterPro" id="IPR051243">
    <property type="entry name" value="PcG_WD-repeat"/>
</dbReference>
<evidence type="ECO:0000256" key="1">
    <source>
        <dbReference type="ARBA" id="ARBA00008075"/>
    </source>
</evidence>
<dbReference type="PROSITE" id="PS50294">
    <property type="entry name" value="WD_REPEATS_REGION"/>
    <property type="match status" value="2"/>
</dbReference>
<dbReference type="PRINTS" id="PR00320">
    <property type="entry name" value="GPROTEINBRPT"/>
</dbReference>
<comment type="caution">
    <text evidence="7">The sequence shown here is derived from an EMBL/GenBank/DDBJ whole genome shotgun (WGS) entry which is preliminary data.</text>
</comment>